<name>A0AA41R4F4_9BACT</name>
<organism evidence="1 2">
    <name type="scientific">Desulfatitalea alkaliphila</name>
    <dbReference type="NCBI Taxonomy" id="2929485"/>
    <lineage>
        <taxon>Bacteria</taxon>
        <taxon>Pseudomonadati</taxon>
        <taxon>Thermodesulfobacteriota</taxon>
        <taxon>Desulfobacteria</taxon>
        <taxon>Desulfobacterales</taxon>
        <taxon>Desulfosarcinaceae</taxon>
        <taxon>Desulfatitalea</taxon>
    </lineage>
</organism>
<reference evidence="1" key="1">
    <citation type="submission" date="2022-04" db="EMBL/GenBank/DDBJ databases">
        <title>Desulfatitalea alkaliphila sp. nov., a novel anaerobic sulfate-reducing bacterium isolated from terrestrial mud volcano, Taman Peninsula, Russia.</title>
        <authorList>
            <person name="Khomyakova M.A."/>
            <person name="Merkel A.Y."/>
            <person name="Slobodkin A.I."/>
        </authorList>
    </citation>
    <scope>NUCLEOTIDE SEQUENCE</scope>
    <source>
        <strain evidence="1">M08but</strain>
    </source>
</reference>
<keyword evidence="2" id="KW-1185">Reference proteome</keyword>
<accession>A0AA41R4F4</accession>
<protein>
    <submittedName>
        <fullName evidence="1">Uncharacterized protein</fullName>
    </submittedName>
</protein>
<dbReference type="AlphaFoldDB" id="A0AA41R4F4"/>
<proteinExistence type="predicted"/>
<sequence>MKEIIEVVYSDLKREWENGNYFNALAKGYFAPYTALFKVVGDFLTTDATLTNDDGANIEKIILAGKKANAKSMRVKINKKELTGADAALGKIRSKSNIKAIIGKESETEYWIEVEYA</sequence>
<evidence type="ECO:0000313" key="1">
    <source>
        <dbReference type="EMBL" id="MCJ8503162.1"/>
    </source>
</evidence>
<gene>
    <name evidence="1" type="ORF">MRX98_21495</name>
</gene>
<comment type="caution">
    <text evidence="1">The sequence shown here is derived from an EMBL/GenBank/DDBJ whole genome shotgun (WGS) entry which is preliminary data.</text>
</comment>
<dbReference type="RefSeq" id="WP_246915124.1">
    <property type="nucleotide sequence ID" value="NZ_JALJRB010000055.1"/>
</dbReference>
<dbReference type="EMBL" id="JALJRB010000055">
    <property type="protein sequence ID" value="MCJ8503162.1"/>
    <property type="molecule type" value="Genomic_DNA"/>
</dbReference>
<dbReference type="Proteomes" id="UP001165427">
    <property type="component" value="Unassembled WGS sequence"/>
</dbReference>
<evidence type="ECO:0000313" key="2">
    <source>
        <dbReference type="Proteomes" id="UP001165427"/>
    </source>
</evidence>